<dbReference type="InterPro" id="IPR047042">
    <property type="entry name" value="BipA_II"/>
</dbReference>
<feature type="binding site" evidence="3">
    <location>
        <begin position="132"/>
        <end position="135"/>
    </location>
    <ligand>
        <name>GTP</name>
        <dbReference type="ChEBI" id="CHEBI:37565"/>
    </ligand>
</feature>
<keyword evidence="3" id="KW-0690">Ribosome biogenesis</keyword>
<dbReference type="InterPro" id="IPR006298">
    <property type="entry name" value="BipA"/>
</dbReference>
<comment type="similarity">
    <text evidence="3">Belongs to the TRAFAC class translation factor GTPase superfamily. Classic translation factor GTPase family. BipA subfamily.</text>
</comment>
<dbReference type="CDD" id="cd16263">
    <property type="entry name" value="BipA_III"/>
    <property type="match status" value="1"/>
</dbReference>
<dbReference type="Gene3D" id="3.30.70.240">
    <property type="match status" value="1"/>
</dbReference>
<evidence type="ECO:0000256" key="3">
    <source>
        <dbReference type="HAMAP-Rule" id="MF_00849"/>
    </source>
</evidence>
<dbReference type="InterPro" id="IPR005225">
    <property type="entry name" value="Small_GTP-bd"/>
</dbReference>
<dbReference type="Pfam" id="PF00679">
    <property type="entry name" value="EFG_C"/>
    <property type="match status" value="1"/>
</dbReference>
<dbReference type="AlphaFoldDB" id="W0FGV3"/>
<dbReference type="PANTHER" id="PTHR42908:SF8">
    <property type="entry name" value="TR-TYPE G DOMAIN-CONTAINING PROTEIN"/>
    <property type="match status" value="1"/>
</dbReference>
<comment type="subcellular location">
    <subcellularLocation>
        <location evidence="3">Cytoplasm</location>
    </subcellularLocation>
    <text evidence="3">Binds to ribosomes.</text>
</comment>
<dbReference type="GO" id="GO:0005525">
    <property type="term" value="F:GTP binding"/>
    <property type="evidence" value="ECO:0007669"/>
    <property type="project" value="UniProtKB-UniRule"/>
</dbReference>
<dbReference type="FunFam" id="3.30.70.240:FF:000002">
    <property type="entry name" value="GTP-binding protein TypA"/>
    <property type="match status" value="1"/>
</dbReference>
<dbReference type="InterPro" id="IPR004161">
    <property type="entry name" value="EFTu-like_2"/>
</dbReference>
<gene>
    <name evidence="3" type="primary">bipA</name>
</gene>
<dbReference type="GO" id="GO:0019843">
    <property type="term" value="F:rRNA binding"/>
    <property type="evidence" value="ECO:0007669"/>
    <property type="project" value="UniProtKB-KW"/>
</dbReference>
<dbReference type="SUPFAM" id="SSF50447">
    <property type="entry name" value="Translation proteins"/>
    <property type="match status" value="1"/>
</dbReference>
<dbReference type="SUPFAM" id="SSF54980">
    <property type="entry name" value="EF-G C-terminal domain-like"/>
    <property type="match status" value="2"/>
</dbReference>
<dbReference type="InterPro" id="IPR027417">
    <property type="entry name" value="P-loop_NTPase"/>
</dbReference>
<dbReference type="Pfam" id="PF21018">
    <property type="entry name" value="BipA_C"/>
    <property type="match status" value="1"/>
</dbReference>
<dbReference type="PROSITE" id="PS00301">
    <property type="entry name" value="G_TR_1"/>
    <property type="match status" value="1"/>
</dbReference>
<dbReference type="GO" id="GO:0000049">
    <property type="term" value="F:tRNA binding"/>
    <property type="evidence" value="ECO:0007669"/>
    <property type="project" value="UniProtKB-KW"/>
</dbReference>
<dbReference type="EMBL" id="KC246778">
    <property type="protein sequence ID" value="AHF23906.1"/>
    <property type="molecule type" value="Genomic_DNA"/>
</dbReference>
<dbReference type="InterPro" id="IPR000795">
    <property type="entry name" value="T_Tr_GTP-bd_dom"/>
</dbReference>
<dbReference type="HAMAP" id="MF_00849">
    <property type="entry name" value="BipA"/>
    <property type="match status" value="1"/>
</dbReference>
<dbReference type="InterPro" id="IPR000640">
    <property type="entry name" value="EFG_V-like"/>
</dbReference>
<evidence type="ECO:0000256" key="1">
    <source>
        <dbReference type="ARBA" id="ARBA00023134"/>
    </source>
</evidence>
<name>W0FGV3_9BACT</name>
<dbReference type="GO" id="GO:0005829">
    <property type="term" value="C:cytosol"/>
    <property type="evidence" value="ECO:0007669"/>
    <property type="project" value="TreeGrafter"/>
</dbReference>
<keyword evidence="3" id="KW-0699">rRNA-binding</keyword>
<dbReference type="CDD" id="cd01891">
    <property type="entry name" value="TypA_BipA"/>
    <property type="match status" value="1"/>
</dbReference>
<protein>
    <recommendedName>
        <fullName evidence="3">Large ribosomal subunit assembly factor BipA</fullName>
        <ecNumber evidence="3">3.6.5.-</ecNumber>
    </recommendedName>
    <alternativeName>
        <fullName evidence="3">GTP-binding protein BipA</fullName>
    </alternativeName>
</protein>
<keyword evidence="3" id="KW-0820">tRNA-binding</keyword>
<proteinExistence type="inferred from homology"/>
<dbReference type="GO" id="GO:0000027">
    <property type="term" value="P:ribosomal large subunit assembly"/>
    <property type="evidence" value="ECO:0007669"/>
    <property type="project" value="UniProtKB-UniRule"/>
</dbReference>
<keyword evidence="3" id="KW-0694">RNA-binding</keyword>
<dbReference type="InterPro" id="IPR009000">
    <property type="entry name" value="Transl_B-barrel_sf"/>
</dbReference>
<dbReference type="InterPro" id="IPR035651">
    <property type="entry name" value="BipA_V"/>
</dbReference>
<dbReference type="InterPro" id="IPR047041">
    <property type="entry name" value="BipA_GTP-bd_dom"/>
</dbReference>
<dbReference type="InterPro" id="IPR035647">
    <property type="entry name" value="EFG_III/V"/>
</dbReference>
<evidence type="ECO:0000256" key="2">
    <source>
        <dbReference type="ARBA" id="ARBA00048548"/>
    </source>
</evidence>
<dbReference type="Gene3D" id="2.40.30.10">
    <property type="entry name" value="Translation factors"/>
    <property type="match status" value="1"/>
</dbReference>
<dbReference type="Gene3D" id="3.30.70.870">
    <property type="entry name" value="Elongation Factor G (Translational Gtpase), domain 3"/>
    <property type="match status" value="1"/>
</dbReference>
<reference evidence="5" key="1">
    <citation type="journal article" date="2013" name="PLoS ONE">
        <title>Metagenomic insights into the carbohydrate-active enzymes carried by the microorganisms adhering to solid digesta in the rumen of cows.</title>
        <authorList>
            <person name="Wang L."/>
            <person name="Hatem A."/>
            <person name="Catalyurek U.V."/>
            <person name="Morrison M."/>
            <person name="Yu Z."/>
        </authorList>
    </citation>
    <scope>NUCLEOTIDE SEQUENCE</scope>
</reference>
<keyword evidence="3" id="KW-0378">Hydrolase</keyword>
<dbReference type="PROSITE" id="PS51722">
    <property type="entry name" value="G_TR_2"/>
    <property type="match status" value="1"/>
</dbReference>
<dbReference type="GO" id="GO:0010467">
    <property type="term" value="P:gene expression"/>
    <property type="evidence" value="ECO:0007669"/>
    <property type="project" value="UniProtKB-ARBA"/>
</dbReference>
<dbReference type="InterPro" id="IPR031157">
    <property type="entry name" value="G_TR_CS"/>
</dbReference>
<feature type="binding site" evidence="3">
    <location>
        <begin position="19"/>
        <end position="24"/>
    </location>
    <ligand>
        <name>GTP</name>
        <dbReference type="ChEBI" id="CHEBI:37565"/>
    </ligand>
</feature>
<dbReference type="FunFam" id="2.40.50.250:FF:000001">
    <property type="entry name" value="GTP-binding protein TypA"/>
    <property type="match status" value="1"/>
</dbReference>
<dbReference type="GO" id="GO:0043022">
    <property type="term" value="F:ribosome binding"/>
    <property type="evidence" value="ECO:0007669"/>
    <property type="project" value="UniProtKB-UniRule"/>
</dbReference>
<dbReference type="FunFam" id="3.40.50.300:FF:000055">
    <property type="entry name" value="GTP-binding protein TypA"/>
    <property type="match status" value="1"/>
</dbReference>
<dbReference type="Pfam" id="PF03144">
    <property type="entry name" value="GTP_EFTU_D2"/>
    <property type="match status" value="1"/>
</dbReference>
<dbReference type="GO" id="GO:0003924">
    <property type="term" value="F:GTPase activity"/>
    <property type="evidence" value="ECO:0007669"/>
    <property type="project" value="UniProtKB-UniRule"/>
</dbReference>
<keyword evidence="3" id="KW-0547">Nucleotide-binding</keyword>
<dbReference type="Gene3D" id="2.40.50.250">
    <property type="entry name" value="bipa protein"/>
    <property type="match status" value="1"/>
</dbReference>
<dbReference type="GO" id="GO:0009409">
    <property type="term" value="P:response to cold"/>
    <property type="evidence" value="ECO:0007669"/>
    <property type="project" value="UniProtKB-ARBA"/>
</dbReference>
<dbReference type="InterPro" id="IPR048876">
    <property type="entry name" value="BipA_C"/>
</dbReference>
<accession>W0FGV3</accession>
<evidence type="ECO:0000313" key="5">
    <source>
        <dbReference type="EMBL" id="AHF23906.1"/>
    </source>
</evidence>
<dbReference type="InterPro" id="IPR042116">
    <property type="entry name" value="TypA/BipA_C"/>
</dbReference>
<dbReference type="NCBIfam" id="TIGR00231">
    <property type="entry name" value="small_GTP"/>
    <property type="match status" value="1"/>
</dbReference>
<evidence type="ECO:0000259" key="4">
    <source>
        <dbReference type="PROSITE" id="PS51722"/>
    </source>
</evidence>
<dbReference type="PANTHER" id="PTHR42908">
    <property type="entry name" value="TRANSLATION ELONGATION FACTOR-RELATED"/>
    <property type="match status" value="1"/>
</dbReference>
<dbReference type="FunFam" id="2.40.30.10:FF:000016">
    <property type="entry name" value="GTP-binding protein TypA"/>
    <property type="match status" value="1"/>
</dbReference>
<organism evidence="5">
    <name type="scientific">uncultured bacterium Contig1759</name>
    <dbReference type="NCBI Taxonomy" id="1393502"/>
    <lineage>
        <taxon>Bacteria</taxon>
        <taxon>environmental samples</taxon>
    </lineage>
</organism>
<keyword evidence="1 3" id="KW-0342">GTP-binding</keyword>
<dbReference type="GO" id="GO:1990904">
    <property type="term" value="C:ribonucleoprotein complex"/>
    <property type="evidence" value="ECO:0007669"/>
    <property type="project" value="TreeGrafter"/>
</dbReference>
<sequence length="614" mass="68155">MAVQKIENMRNIAIIAHVDHGKTTIVDSMLKQAGVYRENEEVVEQVMDSNDLERERGITILAKNTAIDYKGIRINVVDTPGHADFGGEVERVLKMVDAVLLVVDAFDGPMPQTRFVLHKALGLGLKPIVCINKIDRPDARPLEVVDMVLDLFIELGADEEQLEFPIVYTSGKVGLATTDIKEFEEGKQLDFTPLLDAVVEYTPCPEGDPEGPMQLLVSNIDSDPYVGRIGIGRVERGTIKQGENVALVTYGTEDKRNAKVVKLMRFHNLGREEVKEASIGEIVCVAGIADINIGDTLCDSANPEPLPFVAIDEPTIAMTFSVNDSPFAGQEGKFVTSRHLRERLFKEIETNVSMRVEETDTTEAFIVKGRGELHLSVLIETMRREGYEFQVSKPKVIMKEIDGVLNEPVENLVIDVPEDFVGPVMEKIGKRRGELINMLPPTKGYTRLEFRIPSRGLLGYRTEFLTDTKGNGIMNSVIDGYEPFAGEIETRGQGVLVAFETGTAVTYGLYNAQDRGPLFIGSGTPVYEGMIVGVNPKPEDITVNVCKKKHVTNMRSAGADEAMRLTPPLRYSLEQCLEFVEDDELCEVTPQSIRLRKKILNNDLRAKTMAKLKK</sequence>
<dbReference type="SUPFAM" id="SSF52540">
    <property type="entry name" value="P-loop containing nucleoside triphosphate hydrolases"/>
    <property type="match status" value="1"/>
</dbReference>
<dbReference type="CDD" id="cd03710">
    <property type="entry name" value="BipA_TypA_C"/>
    <property type="match status" value="1"/>
</dbReference>
<comment type="catalytic activity">
    <reaction evidence="2 3">
        <text>GTP + H2O = GDP + phosphate + H(+)</text>
        <dbReference type="Rhea" id="RHEA:19669"/>
        <dbReference type="ChEBI" id="CHEBI:15377"/>
        <dbReference type="ChEBI" id="CHEBI:15378"/>
        <dbReference type="ChEBI" id="CHEBI:37565"/>
        <dbReference type="ChEBI" id="CHEBI:43474"/>
        <dbReference type="ChEBI" id="CHEBI:58189"/>
    </reaction>
</comment>
<dbReference type="FunFam" id="3.30.70.870:FF:000003">
    <property type="entry name" value="GTP-binding protein TypA"/>
    <property type="match status" value="1"/>
</dbReference>
<comment type="function">
    <text evidence="3">A 50S ribosomal subunit assembly protein with GTPase activity, required for 50S subunit assembly at low temperatures, may also play a role in translation. Binds GTP and analogs. Binds the 70S ribosome between the 30S and 50S subunits, in a similar position as ribosome-bound EF-G; it contacts a number of ribosomal proteins, both rRNAs and the A-site tRNA.</text>
</comment>
<comment type="subunit">
    <text evidence="3">Monomer.</text>
</comment>
<dbReference type="Pfam" id="PF00009">
    <property type="entry name" value="GTP_EFTU"/>
    <property type="match status" value="1"/>
</dbReference>
<dbReference type="EC" id="3.6.5.-" evidence="3"/>
<dbReference type="CDD" id="cd03691">
    <property type="entry name" value="BipA_TypA_II"/>
    <property type="match status" value="1"/>
</dbReference>
<feature type="domain" description="Tr-type G" evidence="4">
    <location>
        <begin position="7"/>
        <end position="210"/>
    </location>
</feature>
<dbReference type="PRINTS" id="PR00315">
    <property type="entry name" value="ELONGATNFCT"/>
</dbReference>
<dbReference type="Gene3D" id="3.40.50.300">
    <property type="entry name" value="P-loop containing nucleotide triphosphate hydrolases"/>
    <property type="match status" value="1"/>
</dbReference>
<keyword evidence="3" id="KW-0963">Cytoplasm</keyword>
<dbReference type="SMART" id="SM00838">
    <property type="entry name" value="EFG_C"/>
    <property type="match status" value="1"/>
</dbReference>
<dbReference type="NCBIfam" id="TIGR01394">
    <property type="entry name" value="TypA_BipA"/>
    <property type="match status" value="1"/>
</dbReference>
<dbReference type="InterPro" id="IPR047043">
    <property type="entry name" value="BipA_III"/>
</dbReference>